<evidence type="ECO:0000313" key="1">
    <source>
        <dbReference type="EMBL" id="NKI31238.1"/>
    </source>
</evidence>
<comment type="caution">
    <text evidence="1">The sequence shown here is derived from an EMBL/GenBank/DDBJ whole genome shotgun (WGS) entry which is preliminary data.</text>
</comment>
<evidence type="ECO:0000313" key="2">
    <source>
        <dbReference type="Proteomes" id="UP000718451"/>
    </source>
</evidence>
<dbReference type="Proteomes" id="UP000718451">
    <property type="component" value="Unassembled WGS sequence"/>
</dbReference>
<dbReference type="Gene3D" id="3.40.50.1820">
    <property type="entry name" value="alpha/beta hydrolase"/>
    <property type="match status" value="1"/>
</dbReference>
<organism evidence="1 2">
    <name type="scientific">Croceivirga thetidis</name>
    <dbReference type="NCBI Taxonomy" id="2721623"/>
    <lineage>
        <taxon>Bacteria</taxon>
        <taxon>Pseudomonadati</taxon>
        <taxon>Bacteroidota</taxon>
        <taxon>Flavobacteriia</taxon>
        <taxon>Flavobacteriales</taxon>
        <taxon>Flavobacteriaceae</taxon>
        <taxon>Croceivirga</taxon>
    </lineage>
</organism>
<protein>
    <recommendedName>
        <fullName evidence="3">Phospholipase/carboxylesterase/thioesterase domain-containing protein</fullName>
    </recommendedName>
</protein>
<sequence length="394" mass="45087">MRFSGLVFCFLFIFQLAISQQNLKKGQIIDSIAVSNTQNETFALYLPQSYDETKLSPILFVFEPAARGSLGVEVFREASEKYGHIIICSNNAKNGSYERNFAIADNLFKHIFSNFNIDADKMFLAGFSGGSRLAAAIATLTNSFKGVIACGAGFSGNASHVPISPNFTYVGLCGDEDFNYREMIRNKAYLDRFKFKNTLITFESGHRWPDSKQIERAFRWLTVQENTFPNSEDFIKKSYLLDLEQAKTFENSGRVLKALENYQRIISLYGGKIGLDSVKAKYNELFNLKASKQLLKSRDLAFEAESKAIEKYIARVDADLKKPERANLDWWQKEMNKLDKISHGKDEQFGKMVFRVKYTIFAMLFERQNRNPNDWSAAKDELSKKIRNIIYPKS</sequence>
<evidence type="ECO:0008006" key="3">
    <source>
        <dbReference type="Google" id="ProtNLM"/>
    </source>
</evidence>
<dbReference type="RefSeq" id="WP_168551422.1">
    <property type="nucleotide sequence ID" value="NZ_JAAWWL010000001.1"/>
</dbReference>
<keyword evidence="2" id="KW-1185">Reference proteome</keyword>
<gene>
    <name evidence="1" type="ORF">HCU67_04730</name>
</gene>
<reference evidence="1 2" key="1">
    <citation type="submission" date="2020-04" db="EMBL/GenBank/DDBJ databases">
        <authorList>
            <person name="Yoon J."/>
        </authorList>
    </citation>
    <scope>NUCLEOTIDE SEQUENCE [LARGE SCALE GENOMIC DNA]</scope>
    <source>
        <strain evidence="1 2">DJ-13</strain>
    </source>
</reference>
<name>A0ABX1GMU4_9FLAO</name>
<dbReference type="InterPro" id="IPR029058">
    <property type="entry name" value="AB_hydrolase_fold"/>
</dbReference>
<dbReference type="EMBL" id="JAAWWL010000001">
    <property type="protein sequence ID" value="NKI31238.1"/>
    <property type="molecule type" value="Genomic_DNA"/>
</dbReference>
<dbReference type="SUPFAM" id="SSF53474">
    <property type="entry name" value="alpha/beta-Hydrolases"/>
    <property type="match status" value="1"/>
</dbReference>
<accession>A0ABX1GMU4</accession>
<proteinExistence type="predicted"/>